<evidence type="ECO:0000313" key="5">
    <source>
        <dbReference type="EMBL" id="NEV92819.1"/>
    </source>
</evidence>
<dbReference type="Gene3D" id="6.10.250.3150">
    <property type="match status" value="1"/>
</dbReference>
<feature type="domain" description="M23ase beta-sheet core" evidence="4">
    <location>
        <begin position="303"/>
        <end position="395"/>
    </location>
</feature>
<sequence length="402" mass="46432">MKYFQYILLVAVLVSGLTSQAQTRAELEAKRQAIQQEIEQINSIIRTAETKGRSALNEYEDLQRRINATEKLIQVNNQEANLLTREINANANKIDRLRNELEQLKTDYEQMIQKSYRSKSNKSRIMFLFSSESFLQAYKRIQYMKQFAQYRKTQGQEVMKQTEELQELNSTLFEQRRDQEKIIAENRNTKSKLVSDKNNLNQLLASINKEKQKYTRELKQKQQEVSRIDREINRLIREAIARENKKSGSDAKATFNLTPEAKALAKDFAQNKGKLPWPVRSGEVSMRFGERPHPIVKTIKIMSNGVRIDTEKNGKARAIFEGEVSQVSKIPGANVVVMVRHGDYLSIYNNLQKVFVKSGDKVARGEELGEIGINSSSGKTTLIFQLFKNTTKLNPEQWIYKL</sequence>
<dbReference type="Gene3D" id="2.70.70.10">
    <property type="entry name" value="Glucose Permease (Domain IIA)"/>
    <property type="match status" value="1"/>
</dbReference>
<organism evidence="5 6">
    <name type="scientific">Psychroflexus aurantiacus</name>
    <dbReference type="NCBI Taxonomy" id="2709310"/>
    <lineage>
        <taxon>Bacteria</taxon>
        <taxon>Pseudomonadati</taxon>
        <taxon>Bacteroidota</taxon>
        <taxon>Flavobacteriia</taxon>
        <taxon>Flavobacteriales</taxon>
        <taxon>Flavobacteriaceae</taxon>
        <taxon>Psychroflexus</taxon>
    </lineage>
</organism>
<feature type="coiled-coil region" evidence="2">
    <location>
        <begin position="158"/>
        <end position="238"/>
    </location>
</feature>
<dbReference type="EMBL" id="JAAIKD010000001">
    <property type="protein sequence ID" value="NEV92819.1"/>
    <property type="molecule type" value="Genomic_DNA"/>
</dbReference>
<dbReference type="InterPro" id="IPR050570">
    <property type="entry name" value="Cell_wall_metabolism_enzyme"/>
</dbReference>
<evidence type="ECO:0000256" key="3">
    <source>
        <dbReference type="SAM" id="SignalP"/>
    </source>
</evidence>
<keyword evidence="2" id="KW-0175">Coiled coil</keyword>
<keyword evidence="6" id="KW-1185">Reference proteome</keyword>
<comment type="caution">
    <text evidence="5">The sequence shown here is derived from an EMBL/GenBank/DDBJ whole genome shotgun (WGS) entry which is preliminary data.</text>
</comment>
<dbReference type="AlphaFoldDB" id="A0A6B3QXP2"/>
<dbReference type="RefSeq" id="WP_164003443.1">
    <property type="nucleotide sequence ID" value="NZ_JAAIKD010000001.1"/>
</dbReference>
<reference evidence="5 6" key="1">
    <citation type="submission" date="2020-02" db="EMBL/GenBank/DDBJ databases">
        <title>Flavobacteriaceae Psychroflexus bacterium YR1-1, complete genome.</title>
        <authorList>
            <person name="Li Y."/>
            <person name="Wu S."/>
        </authorList>
    </citation>
    <scope>NUCLEOTIDE SEQUENCE [LARGE SCALE GENOMIC DNA]</scope>
    <source>
        <strain evidence="5 6">YR1-1</strain>
    </source>
</reference>
<dbReference type="CDD" id="cd12797">
    <property type="entry name" value="M23_peptidase"/>
    <property type="match status" value="1"/>
</dbReference>
<dbReference type="Pfam" id="PF01551">
    <property type="entry name" value="Peptidase_M23"/>
    <property type="match status" value="1"/>
</dbReference>
<feature type="signal peptide" evidence="3">
    <location>
        <begin position="1"/>
        <end position="21"/>
    </location>
</feature>
<protein>
    <submittedName>
        <fullName evidence="5">Peptidoglycan DD-metalloendopeptidase family protein</fullName>
    </submittedName>
</protein>
<dbReference type="PANTHER" id="PTHR21666">
    <property type="entry name" value="PEPTIDASE-RELATED"/>
    <property type="match status" value="1"/>
</dbReference>
<evidence type="ECO:0000256" key="2">
    <source>
        <dbReference type="SAM" id="Coils"/>
    </source>
</evidence>
<evidence type="ECO:0000313" key="6">
    <source>
        <dbReference type="Proteomes" id="UP000478505"/>
    </source>
</evidence>
<dbReference type="Proteomes" id="UP000478505">
    <property type="component" value="Unassembled WGS sequence"/>
</dbReference>
<dbReference type="InterPro" id="IPR016047">
    <property type="entry name" value="M23ase_b-sheet_dom"/>
</dbReference>
<evidence type="ECO:0000259" key="4">
    <source>
        <dbReference type="Pfam" id="PF01551"/>
    </source>
</evidence>
<dbReference type="SUPFAM" id="SSF51261">
    <property type="entry name" value="Duplicated hybrid motif"/>
    <property type="match status" value="1"/>
</dbReference>
<dbReference type="InterPro" id="IPR011055">
    <property type="entry name" value="Dup_hybrid_motif"/>
</dbReference>
<name>A0A6B3QXP2_9FLAO</name>
<accession>A0A6B3QXP2</accession>
<feature type="chain" id="PRO_5025363045" evidence="3">
    <location>
        <begin position="22"/>
        <end position="402"/>
    </location>
</feature>
<dbReference type="PANTHER" id="PTHR21666:SF289">
    <property type="entry name" value="L-ALA--D-GLU ENDOPEPTIDASE"/>
    <property type="match status" value="1"/>
</dbReference>
<proteinExistence type="predicted"/>
<gene>
    <name evidence="5" type="ORF">G3567_01495</name>
</gene>
<keyword evidence="1 3" id="KW-0732">Signal</keyword>
<evidence type="ECO:0000256" key="1">
    <source>
        <dbReference type="ARBA" id="ARBA00022729"/>
    </source>
</evidence>
<feature type="coiled-coil region" evidence="2">
    <location>
        <begin position="17"/>
        <end position="114"/>
    </location>
</feature>
<dbReference type="GO" id="GO:0004222">
    <property type="term" value="F:metalloendopeptidase activity"/>
    <property type="evidence" value="ECO:0007669"/>
    <property type="project" value="TreeGrafter"/>
</dbReference>